<feature type="region of interest" description="Disordered" evidence="5">
    <location>
        <begin position="1"/>
        <end position="50"/>
    </location>
</feature>
<feature type="transmembrane region" description="Helical" evidence="6">
    <location>
        <begin position="297"/>
        <end position="323"/>
    </location>
</feature>
<keyword evidence="9" id="KW-1185">Reference proteome</keyword>
<keyword evidence="4 6" id="KW-0472">Membrane</keyword>
<feature type="transmembrane region" description="Helical" evidence="6">
    <location>
        <begin position="401"/>
        <end position="420"/>
    </location>
</feature>
<gene>
    <name evidence="8" type="ORF">B0H66DRAFT_617100</name>
</gene>
<evidence type="ECO:0000313" key="8">
    <source>
        <dbReference type="EMBL" id="KAK3326205.1"/>
    </source>
</evidence>
<evidence type="ECO:0000256" key="6">
    <source>
        <dbReference type="SAM" id="Phobius"/>
    </source>
</evidence>
<feature type="transmembrane region" description="Helical" evidence="6">
    <location>
        <begin position="466"/>
        <end position="491"/>
    </location>
</feature>
<proteinExistence type="predicted"/>
<dbReference type="SUPFAM" id="SSF103473">
    <property type="entry name" value="MFS general substrate transporter"/>
    <property type="match status" value="1"/>
</dbReference>
<feature type="transmembrane region" description="Helical" evidence="6">
    <location>
        <begin position="65"/>
        <end position="90"/>
    </location>
</feature>
<reference evidence="8" key="1">
    <citation type="journal article" date="2023" name="Mol. Phylogenet. Evol.">
        <title>Genome-scale phylogeny and comparative genomics of the fungal order Sordariales.</title>
        <authorList>
            <person name="Hensen N."/>
            <person name="Bonometti L."/>
            <person name="Westerberg I."/>
            <person name="Brannstrom I.O."/>
            <person name="Guillou S."/>
            <person name="Cros-Aarteil S."/>
            <person name="Calhoun S."/>
            <person name="Haridas S."/>
            <person name="Kuo A."/>
            <person name="Mondo S."/>
            <person name="Pangilinan J."/>
            <person name="Riley R."/>
            <person name="LaButti K."/>
            <person name="Andreopoulos B."/>
            <person name="Lipzen A."/>
            <person name="Chen C."/>
            <person name="Yan M."/>
            <person name="Daum C."/>
            <person name="Ng V."/>
            <person name="Clum A."/>
            <person name="Steindorff A."/>
            <person name="Ohm R.A."/>
            <person name="Martin F."/>
            <person name="Silar P."/>
            <person name="Natvig D.O."/>
            <person name="Lalanne C."/>
            <person name="Gautier V."/>
            <person name="Ament-Velasquez S.L."/>
            <person name="Kruys A."/>
            <person name="Hutchinson M.I."/>
            <person name="Powell A.J."/>
            <person name="Barry K."/>
            <person name="Miller A.N."/>
            <person name="Grigoriev I.V."/>
            <person name="Debuchy R."/>
            <person name="Gladieux P."/>
            <person name="Hiltunen Thoren M."/>
            <person name="Johannesson H."/>
        </authorList>
    </citation>
    <scope>NUCLEOTIDE SEQUENCE</scope>
    <source>
        <strain evidence="8">CBS 118394</strain>
    </source>
</reference>
<dbReference type="Gene3D" id="1.20.1250.20">
    <property type="entry name" value="MFS general substrate transporter like domains"/>
    <property type="match status" value="1"/>
</dbReference>
<evidence type="ECO:0000256" key="5">
    <source>
        <dbReference type="SAM" id="MobiDB-lite"/>
    </source>
</evidence>
<feature type="transmembrane region" description="Helical" evidence="6">
    <location>
        <begin position="432"/>
        <end position="454"/>
    </location>
</feature>
<feature type="transmembrane region" description="Helical" evidence="6">
    <location>
        <begin position="132"/>
        <end position="153"/>
    </location>
</feature>
<evidence type="ECO:0000256" key="2">
    <source>
        <dbReference type="ARBA" id="ARBA00022692"/>
    </source>
</evidence>
<dbReference type="PROSITE" id="PS50850">
    <property type="entry name" value="MFS"/>
    <property type="match status" value="1"/>
</dbReference>
<evidence type="ECO:0000256" key="4">
    <source>
        <dbReference type="ARBA" id="ARBA00023136"/>
    </source>
</evidence>
<feature type="transmembrane region" description="Helical" evidence="6">
    <location>
        <begin position="376"/>
        <end position="395"/>
    </location>
</feature>
<reference evidence="8" key="2">
    <citation type="submission" date="2023-06" db="EMBL/GenBank/DDBJ databases">
        <authorList>
            <consortium name="Lawrence Berkeley National Laboratory"/>
            <person name="Haridas S."/>
            <person name="Hensen N."/>
            <person name="Bonometti L."/>
            <person name="Westerberg I."/>
            <person name="Brannstrom I.O."/>
            <person name="Guillou S."/>
            <person name="Cros-Aarteil S."/>
            <person name="Calhoun S."/>
            <person name="Kuo A."/>
            <person name="Mondo S."/>
            <person name="Pangilinan J."/>
            <person name="Riley R."/>
            <person name="Labutti K."/>
            <person name="Andreopoulos B."/>
            <person name="Lipzen A."/>
            <person name="Chen C."/>
            <person name="Yanf M."/>
            <person name="Daum C."/>
            <person name="Ng V."/>
            <person name="Clum A."/>
            <person name="Steindorff A."/>
            <person name="Ohm R."/>
            <person name="Martin F."/>
            <person name="Silar P."/>
            <person name="Natvig D."/>
            <person name="Lalanne C."/>
            <person name="Gautier V."/>
            <person name="Ament-Velasquez S.L."/>
            <person name="Kruys A."/>
            <person name="Hutchinson M.I."/>
            <person name="Powell A.J."/>
            <person name="Barry K."/>
            <person name="Miller A.N."/>
            <person name="Grigoriev I.V."/>
            <person name="Debuchy R."/>
            <person name="Gladieux P."/>
            <person name="Thoren M.H."/>
            <person name="Johannesson H."/>
        </authorList>
    </citation>
    <scope>NUCLEOTIDE SEQUENCE</scope>
    <source>
        <strain evidence="8">CBS 118394</strain>
    </source>
</reference>
<dbReference type="Pfam" id="PF07690">
    <property type="entry name" value="MFS_1"/>
    <property type="match status" value="1"/>
</dbReference>
<evidence type="ECO:0000256" key="1">
    <source>
        <dbReference type="ARBA" id="ARBA00004141"/>
    </source>
</evidence>
<feature type="compositionally biased region" description="Low complexity" evidence="5">
    <location>
        <begin position="13"/>
        <end position="30"/>
    </location>
</feature>
<dbReference type="EMBL" id="JAUEDM010000002">
    <property type="protein sequence ID" value="KAK3326205.1"/>
    <property type="molecule type" value="Genomic_DNA"/>
</dbReference>
<dbReference type="AlphaFoldDB" id="A0AAE0IJR6"/>
<comment type="subcellular location">
    <subcellularLocation>
        <location evidence="1">Membrane</location>
        <topology evidence="1">Multi-pass membrane protein</topology>
    </subcellularLocation>
</comment>
<organism evidence="8 9">
    <name type="scientific">Apodospora peruviana</name>
    <dbReference type="NCBI Taxonomy" id="516989"/>
    <lineage>
        <taxon>Eukaryota</taxon>
        <taxon>Fungi</taxon>
        <taxon>Dikarya</taxon>
        <taxon>Ascomycota</taxon>
        <taxon>Pezizomycotina</taxon>
        <taxon>Sordariomycetes</taxon>
        <taxon>Sordariomycetidae</taxon>
        <taxon>Sordariales</taxon>
        <taxon>Lasiosphaeriaceae</taxon>
        <taxon>Apodospora</taxon>
    </lineage>
</organism>
<evidence type="ECO:0000313" key="9">
    <source>
        <dbReference type="Proteomes" id="UP001283341"/>
    </source>
</evidence>
<feature type="transmembrane region" description="Helical" evidence="6">
    <location>
        <begin position="102"/>
        <end position="120"/>
    </location>
</feature>
<protein>
    <submittedName>
        <fullName evidence="8">Major facilitator superfamily domain-containing protein</fullName>
    </submittedName>
</protein>
<dbReference type="InterPro" id="IPR036259">
    <property type="entry name" value="MFS_trans_sf"/>
</dbReference>
<dbReference type="InterPro" id="IPR011701">
    <property type="entry name" value="MFS"/>
</dbReference>
<evidence type="ECO:0000256" key="3">
    <source>
        <dbReference type="ARBA" id="ARBA00022989"/>
    </source>
</evidence>
<feature type="transmembrane region" description="Helical" evidence="6">
    <location>
        <begin position="335"/>
        <end position="355"/>
    </location>
</feature>
<dbReference type="PANTHER" id="PTHR23502:SF74">
    <property type="entry name" value="MAJOR FACILITATOR SUPERFAMILY (MFS) PROFILE DOMAIN-CONTAINING PROTEIN"/>
    <property type="match status" value="1"/>
</dbReference>
<dbReference type="Proteomes" id="UP001283341">
    <property type="component" value="Unassembled WGS sequence"/>
</dbReference>
<dbReference type="GO" id="GO:0005886">
    <property type="term" value="C:plasma membrane"/>
    <property type="evidence" value="ECO:0007669"/>
    <property type="project" value="TreeGrafter"/>
</dbReference>
<dbReference type="PANTHER" id="PTHR23502">
    <property type="entry name" value="MAJOR FACILITATOR SUPERFAMILY"/>
    <property type="match status" value="1"/>
</dbReference>
<comment type="caution">
    <text evidence="8">The sequence shown here is derived from an EMBL/GenBank/DDBJ whole genome shotgun (WGS) entry which is preliminary data.</text>
</comment>
<sequence>MGPEAEEKPNPIPSVQSQSTLSSLTTVEESPSPPDEAAQNPVAVTFGSDDPANPHNWSTVKKIRIVSTMVLISANSTLGSALAANLAPYLRATMDVPAGPQTILPTSVYLTGFIFGPLIFAPLSESYGRKPVLLIGFVLFTLSALGTALAPTWPAFLVFRFLTGTFGSPPLSVGGGVIADVFSHEVIRGRVMMAWGAATFMGPLGAPIISGFIGPVAWRWAFWIAFILAAVSFISVVVLPETLALKILRKKAARLNKGSGNMGEMYISPGDLQRGSLRVSLATTLSRPMRLLFTEMLLALSCAYMAFAYAVFYMSLKIFAAIFQGVYGFTPGLSGVAFTTVGLGTIAACLGCLWYDKVAPGLAAKHPEKRAEYLRLPIACVAGPVFVVSLLWLGWSSSPGIHWVAPLLAAIPYGFAYQMIFNAMLMYVTDAYPIYAASALATCSTTRSMAGALIPLGMDNMLDSLGIAWSCTVLAIVSAVLSFVPFGFIAYGDKISGASRLSATIKPQAVPNDGELTRSLSAA</sequence>
<name>A0AAE0IJR6_9PEZI</name>
<keyword evidence="2 6" id="KW-0812">Transmembrane</keyword>
<accession>A0AAE0IJR6</accession>
<feature type="transmembrane region" description="Helical" evidence="6">
    <location>
        <begin position="220"/>
        <end position="245"/>
    </location>
</feature>
<evidence type="ECO:0000259" key="7">
    <source>
        <dbReference type="PROSITE" id="PS50850"/>
    </source>
</evidence>
<dbReference type="InterPro" id="IPR020846">
    <property type="entry name" value="MFS_dom"/>
</dbReference>
<feature type="domain" description="Major facilitator superfamily (MFS) profile" evidence="7">
    <location>
        <begin position="65"/>
        <end position="490"/>
    </location>
</feature>
<feature type="transmembrane region" description="Helical" evidence="6">
    <location>
        <begin position="194"/>
        <end position="214"/>
    </location>
</feature>
<feature type="transmembrane region" description="Helical" evidence="6">
    <location>
        <begin position="159"/>
        <end position="182"/>
    </location>
</feature>
<keyword evidence="3 6" id="KW-1133">Transmembrane helix</keyword>
<dbReference type="GO" id="GO:0022857">
    <property type="term" value="F:transmembrane transporter activity"/>
    <property type="evidence" value="ECO:0007669"/>
    <property type="project" value="InterPro"/>
</dbReference>